<comment type="subcellular location">
    <subcellularLocation>
        <location evidence="1">Cell membrane</location>
        <topology evidence="1">Single-pass membrane protein</topology>
    </subcellularLocation>
    <subcellularLocation>
        <location evidence="7">Cell membrane</location>
        <topology evidence="7">Single-pass type II membrane protein</topology>
    </subcellularLocation>
</comment>
<evidence type="ECO:0000256" key="4">
    <source>
        <dbReference type="ARBA" id="ARBA00022692"/>
    </source>
</evidence>
<evidence type="ECO:0000256" key="3">
    <source>
        <dbReference type="ARBA" id="ARBA00022475"/>
    </source>
</evidence>
<keyword evidence="4 7" id="KW-0812">Transmembrane</keyword>
<dbReference type="PANTHER" id="PTHR30558:SF3">
    <property type="entry name" value="BIOPOLYMER TRANSPORT PROTEIN EXBD-RELATED"/>
    <property type="match status" value="1"/>
</dbReference>
<evidence type="ECO:0000256" key="2">
    <source>
        <dbReference type="ARBA" id="ARBA00005811"/>
    </source>
</evidence>
<name>A0A934PRQ9_9SPHI</name>
<dbReference type="GO" id="GO:0015031">
    <property type="term" value="P:protein transport"/>
    <property type="evidence" value="ECO:0007669"/>
    <property type="project" value="UniProtKB-KW"/>
</dbReference>
<evidence type="ECO:0000256" key="1">
    <source>
        <dbReference type="ARBA" id="ARBA00004162"/>
    </source>
</evidence>
<keyword evidence="5 8" id="KW-1133">Transmembrane helix</keyword>
<keyword evidence="7" id="KW-0813">Transport</keyword>
<feature type="transmembrane region" description="Helical" evidence="8">
    <location>
        <begin position="21"/>
        <end position="42"/>
    </location>
</feature>
<dbReference type="GO" id="GO:0022857">
    <property type="term" value="F:transmembrane transporter activity"/>
    <property type="evidence" value="ECO:0007669"/>
    <property type="project" value="InterPro"/>
</dbReference>
<dbReference type="GO" id="GO:0005886">
    <property type="term" value="C:plasma membrane"/>
    <property type="evidence" value="ECO:0007669"/>
    <property type="project" value="UniProtKB-SubCell"/>
</dbReference>
<protein>
    <submittedName>
        <fullName evidence="9">Biopolymer transporter ExbD</fullName>
    </submittedName>
</protein>
<accession>A0A934PRQ9</accession>
<proteinExistence type="inferred from homology"/>
<reference evidence="9" key="1">
    <citation type="submission" date="2020-12" db="EMBL/GenBank/DDBJ databases">
        <title>Bacterial novel species Mucilaginibacter sp. SD-g isolated from soil.</title>
        <authorList>
            <person name="Jung H.-Y."/>
        </authorList>
    </citation>
    <scope>NUCLEOTIDE SEQUENCE</scope>
    <source>
        <strain evidence="9">SD-g</strain>
    </source>
</reference>
<organism evidence="9 10">
    <name type="scientific">Mucilaginibacter segetis</name>
    <dbReference type="NCBI Taxonomy" id="2793071"/>
    <lineage>
        <taxon>Bacteria</taxon>
        <taxon>Pseudomonadati</taxon>
        <taxon>Bacteroidota</taxon>
        <taxon>Sphingobacteriia</taxon>
        <taxon>Sphingobacteriales</taxon>
        <taxon>Sphingobacteriaceae</taxon>
        <taxon>Mucilaginibacter</taxon>
    </lineage>
</organism>
<dbReference type="InterPro" id="IPR003400">
    <property type="entry name" value="ExbD"/>
</dbReference>
<dbReference type="Pfam" id="PF02472">
    <property type="entry name" value="ExbD"/>
    <property type="match status" value="1"/>
</dbReference>
<evidence type="ECO:0000256" key="8">
    <source>
        <dbReference type="SAM" id="Phobius"/>
    </source>
</evidence>
<evidence type="ECO:0000256" key="6">
    <source>
        <dbReference type="ARBA" id="ARBA00023136"/>
    </source>
</evidence>
<dbReference type="PANTHER" id="PTHR30558">
    <property type="entry name" value="EXBD MEMBRANE COMPONENT OF PMF-DRIVEN MACROMOLECULE IMPORT SYSTEM"/>
    <property type="match status" value="1"/>
</dbReference>
<gene>
    <name evidence="9" type="ORF">I5M19_02905</name>
</gene>
<evidence type="ECO:0000256" key="5">
    <source>
        <dbReference type="ARBA" id="ARBA00022989"/>
    </source>
</evidence>
<dbReference type="RefSeq" id="WP_200063840.1">
    <property type="nucleotide sequence ID" value="NZ_JAEHFW010000001.1"/>
</dbReference>
<keyword evidence="6 8" id="KW-0472">Membrane</keyword>
<evidence type="ECO:0000256" key="7">
    <source>
        <dbReference type="RuleBase" id="RU003879"/>
    </source>
</evidence>
<dbReference type="EMBL" id="JAEHFW010000001">
    <property type="protein sequence ID" value="MBK0378237.1"/>
    <property type="molecule type" value="Genomic_DNA"/>
</dbReference>
<sequence>MAELNTSPEKVGKKLRSKKQNLRVDLTAMVDLAFLLITFFMLTTTLTKPKAMDVAMPVGDINEPVPQSRTMTICLGKNNQAVWYLGMATKPLIAATITDFGRFGLRRAITETRKKVMAATGKSMIMIIKPAESSVYGNLVNTLDEMKITDVQQYAIADIAQQDISLLKAKQLY</sequence>
<evidence type="ECO:0000313" key="9">
    <source>
        <dbReference type="EMBL" id="MBK0378237.1"/>
    </source>
</evidence>
<keyword evidence="3" id="KW-1003">Cell membrane</keyword>
<comment type="similarity">
    <text evidence="2 7">Belongs to the ExbD/TolR family.</text>
</comment>
<dbReference type="Proteomes" id="UP000613193">
    <property type="component" value="Unassembled WGS sequence"/>
</dbReference>
<comment type="caution">
    <text evidence="9">The sequence shown here is derived from an EMBL/GenBank/DDBJ whole genome shotgun (WGS) entry which is preliminary data.</text>
</comment>
<evidence type="ECO:0000313" key="10">
    <source>
        <dbReference type="Proteomes" id="UP000613193"/>
    </source>
</evidence>
<keyword evidence="7" id="KW-0653">Protein transport</keyword>
<dbReference type="AlphaFoldDB" id="A0A934PRQ9"/>
<keyword evidence="10" id="KW-1185">Reference proteome</keyword>